<dbReference type="SUPFAM" id="SSF54665">
    <property type="entry name" value="CO dehydrogenase molybdoprotein N-domain-like"/>
    <property type="match status" value="1"/>
</dbReference>
<dbReference type="Gene3D" id="3.90.1170.50">
    <property type="entry name" value="Aldehyde oxidase/xanthine dehydrogenase, a/b hammerhead"/>
    <property type="match status" value="1"/>
</dbReference>
<dbReference type="PROSITE" id="PS51318">
    <property type="entry name" value="TAT"/>
    <property type="match status" value="1"/>
</dbReference>
<protein>
    <submittedName>
        <fullName evidence="5">Putative xanthine dehydrogenase YagR, molybdenum binding subunit</fullName>
    </submittedName>
</protein>
<reference evidence="5 6" key="1">
    <citation type="submission" date="2015-09" db="EMBL/GenBank/DDBJ databases">
        <title>Genome announcement of multiple Pseudomonas syringae strains.</title>
        <authorList>
            <person name="Thakur S."/>
            <person name="Wang P.W."/>
            <person name="Gong Y."/>
            <person name="Weir B.S."/>
            <person name="Guttman D.S."/>
        </authorList>
    </citation>
    <scope>NUCLEOTIDE SEQUENCE [LARGE SCALE GENOMIC DNA]</scope>
    <source>
        <strain evidence="5 6">ICMP3882</strain>
    </source>
</reference>
<keyword evidence="2" id="KW-0500">Molybdenum</keyword>
<proteinExistence type="inferred from homology"/>
<dbReference type="InterPro" id="IPR036856">
    <property type="entry name" value="Ald_Oxase/Xan_DH_a/b_sf"/>
</dbReference>
<dbReference type="SUPFAM" id="SSF56003">
    <property type="entry name" value="Molybdenum cofactor-binding domain"/>
    <property type="match status" value="1"/>
</dbReference>
<dbReference type="PANTHER" id="PTHR11908">
    <property type="entry name" value="XANTHINE DEHYDROGENASE"/>
    <property type="match status" value="1"/>
</dbReference>
<gene>
    <name evidence="5" type="ORF">ALO47_00194</name>
</gene>
<name>A0A0N8SP08_PSESI</name>
<dbReference type="RefSeq" id="WP_004882286.1">
    <property type="nucleotide sequence ID" value="NZ_LJRF01000152.1"/>
</dbReference>
<evidence type="ECO:0000256" key="1">
    <source>
        <dbReference type="ARBA" id="ARBA00006849"/>
    </source>
</evidence>
<dbReference type="GO" id="GO:0016491">
    <property type="term" value="F:oxidoreductase activity"/>
    <property type="evidence" value="ECO:0007669"/>
    <property type="project" value="UniProtKB-KW"/>
</dbReference>
<dbReference type="Gene3D" id="3.30.365.10">
    <property type="entry name" value="Aldehyde oxidase/xanthine dehydrogenase, molybdopterin binding domain"/>
    <property type="match status" value="4"/>
</dbReference>
<evidence type="ECO:0000313" key="6">
    <source>
        <dbReference type="Proteomes" id="UP000050554"/>
    </source>
</evidence>
<dbReference type="PANTHER" id="PTHR11908:SF132">
    <property type="entry name" value="ALDEHYDE OXIDASE 1-RELATED"/>
    <property type="match status" value="1"/>
</dbReference>
<dbReference type="PATRIC" id="fig|55398.3.peg.244"/>
<dbReference type="SMART" id="SM01008">
    <property type="entry name" value="Ald_Xan_dh_C"/>
    <property type="match status" value="1"/>
</dbReference>
<dbReference type="EMBL" id="LJRF01000152">
    <property type="protein sequence ID" value="KPY45072.1"/>
    <property type="molecule type" value="Genomic_DNA"/>
</dbReference>
<dbReference type="InterPro" id="IPR006311">
    <property type="entry name" value="TAT_signal"/>
</dbReference>
<dbReference type="Proteomes" id="UP000050554">
    <property type="component" value="Unassembled WGS sequence"/>
</dbReference>
<dbReference type="InterPro" id="IPR016208">
    <property type="entry name" value="Ald_Oxase/xanthine_DH-like"/>
</dbReference>
<dbReference type="InterPro" id="IPR008274">
    <property type="entry name" value="AldOxase/xan_DH_MoCoBD1"/>
</dbReference>
<sequence>MNDIFNPDIHRRTLLKTAAAGTAVAVSGLALNPLTGYAEPLVARQPNGSIGERAPRQDGGLKVRGEARYAIEQVIEGMLYGVAVQSTIAAGRITAIDTRQADTSPGVVAIYTHLNPLAIQPATPFIKGGAATENFTPLQDDLVRWNGQHIALVVAQTFEQATEAASLIKVSYQPTQAIINPDDAGAKPQPIDDLQAKWGDAQAAMAWAAVKVEGVYTTPREYNTPMEPHACIAQWQQDTLTVYESSQWVGGARAVIAQWMDLDIARVRVVSPFIGGGFGCRVAPHPHVAMTCAAARALGRPLKVSLTRPQTFTGFGGRPRTSQKLALGATAQGMLVSVLHEGWNETAIDDTHLEPTTSVTALMYATPNMLARHSIVPVNTVNPGWMRAPGENISTYALETAMDELACKLEIDPIDLRLRNWAAVDPKANIPWTTRRLREGYVAGANAFGWARRNPKPRSMREGRELIGWGMAAGTYPVWRTPGEARIIIHRDGLIEVLSGGTDLGTGTYTILAQTAAEVLDVPTSSVKVRLGDTDLPRAPVAGGSQLANNLTGAVYKAAKVARNELFRVASTHPKSPLHGMDVANLVLKNGRIKPSQRPGDGVSVGDLLKAIGKERFDISTDTFKAGATEADRDAAAHGFSQLLLPTTGGVSAHSWGVHFVEVRVDEDFGTVRIKRMVAAFDSGRVYNPRLAESQWMGGMIMGIGQALFEEGHIDQRDGRVVNANLADYVLPVNADVPEIITLDVGVPDLQASALGGKAVGELGIVGVAAAIGNAVYHATGKRIRDLPFTMDKLLT</sequence>
<dbReference type="InterPro" id="IPR037165">
    <property type="entry name" value="AldOxase/xan_DH_Mopterin-bd_sf"/>
</dbReference>
<keyword evidence="3" id="KW-0560">Oxidoreductase</keyword>
<dbReference type="GO" id="GO:0005506">
    <property type="term" value="F:iron ion binding"/>
    <property type="evidence" value="ECO:0007669"/>
    <property type="project" value="InterPro"/>
</dbReference>
<evidence type="ECO:0000259" key="4">
    <source>
        <dbReference type="SMART" id="SM01008"/>
    </source>
</evidence>
<dbReference type="Pfam" id="PF01315">
    <property type="entry name" value="Ald_Xan_dh_C"/>
    <property type="match status" value="1"/>
</dbReference>
<accession>A0A0N8SP08</accession>
<evidence type="ECO:0000256" key="2">
    <source>
        <dbReference type="ARBA" id="ARBA00022505"/>
    </source>
</evidence>
<feature type="domain" description="Aldehyde oxidase/xanthine dehydrogenase a/b hammerhead" evidence="4">
    <location>
        <begin position="64"/>
        <end position="176"/>
    </location>
</feature>
<dbReference type="Pfam" id="PF20256">
    <property type="entry name" value="MoCoBD_2"/>
    <property type="match status" value="1"/>
</dbReference>
<organism evidence="5 6">
    <name type="scientific">Pseudomonas syringae pv. ribicola</name>
    <dbReference type="NCBI Taxonomy" id="55398"/>
    <lineage>
        <taxon>Bacteria</taxon>
        <taxon>Pseudomonadati</taxon>
        <taxon>Pseudomonadota</taxon>
        <taxon>Gammaproteobacteria</taxon>
        <taxon>Pseudomonadales</taxon>
        <taxon>Pseudomonadaceae</taxon>
        <taxon>Pseudomonas</taxon>
    </lineage>
</organism>
<dbReference type="AlphaFoldDB" id="A0A0N8SP08"/>
<evidence type="ECO:0000313" key="5">
    <source>
        <dbReference type="EMBL" id="KPY45072.1"/>
    </source>
</evidence>
<dbReference type="InterPro" id="IPR046867">
    <property type="entry name" value="AldOxase/xan_DH_MoCoBD2"/>
</dbReference>
<evidence type="ECO:0000256" key="3">
    <source>
        <dbReference type="ARBA" id="ARBA00023002"/>
    </source>
</evidence>
<dbReference type="Pfam" id="PF02738">
    <property type="entry name" value="MoCoBD_1"/>
    <property type="match status" value="1"/>
</dbReference>
<comment type="caution">
    <text evidence="5">The sequence shown here is derived from an EMBL/GenBank/DDBJ whole genome shotgun (WGS) entry which is preliminary data.</text>
</comment>
<comment type="similarity">
    <text evidence="1">Belongs to the xanthine dehydrogenase family.</text>
</comment>
<dbReference type="InterPro" id="IPR000674">
    <property type="entry name" value="Ald_Oxase/Xan_DH_a/b"/>
</dbReference>